<dbReference type="EMBL" id="AP024488">
    <property type="protein sequence ID" value="BCS95705.1"/>
    <property type="molecule type" value="Genomic_DNA"/>
</dbReference>
<dbReference type="InterPro" id="IPR049939">
    <property type="entry name" value="NifE-like"/>
</dbReference>
<gene>
    <name evidence="2" type="ORF">DSLASN_13370</name>
</gene>
<dbReference type="PANTHER" id="PTHR42956">
    <property type="entry name" value="NITROGENASE IRON-MOLYBDENUM COFACTOR BIOSYNTHESIS PROTEIN NIFE"/>
    <property type="match status" value="1"/>
</dbReference>
<dbReference type="Gene3D" id="3.40.50.1980">
    <property type="entry name" value="Nitrogenase molybdenum iron protein domain"/>
    <property type="match status" value="2"/>
</dbReference>
<evidence type="ECO:0000313" key="2">
    <source>
        <dbReference type="EMBL" id="BCS95705.1"/>
    </source>
</evidence>
<name>A0ABM7PEI2_9BACT</name>
<keyword evidence="3" id="KW-1185">Reference proteome</keyword>
<reference evidence="2 3" key="1">
    <citation type="submission" date="2021-02" db="EMBL/GenBank/DDBJ databases">
        <title>Complete genome of Desulfoluna sp. strain ASN36.</title>
        <authorList>
            <person name="Takahashi A."/>
            <person name="Kojima H."/>
            <person name="Fukui M."/>
        </authorList>
    </citation>
    <scope>NUCLEOTIDE SEQUENCE [LARGE SCALE GENOMIC DNA]</scope>
    <source>
        <strain evidence="2 3">ASN36</strain>
    </source>
</reference>
<feature type="domain" description="Nitrogenase/oxidoreductase component 1" evidence="1">
    <location>
        <begin position="17"/>
        <end position="249"/>
    </location>
</feature>
<dbReference type="Pfam" id="PF00148">
    <property type="entry name" value="Oxidored_nitro"/>
    <property type="match status" value="1"/>
</dbReference>
<dbReference type="InterPro" id="IPR000510">
    <property type="entry name" value="Nase/OxRdtase_comp1"/>
</dbReference>
<proteinExistence type="predicted"/>
<dbReference type="SUPFAM" id="SSF53807">
    <property type="entry name" value="Helical backbone' metal receptor"/>
    <property type="match status" value="1"/>
</dbReference>
<evidence type="ECO:0000259" key="1">
    <source>
        <dbReference type="Pfam" id="PF00148"/>
    </source>
</evidence>
<accession>A0ABM7PEI2</accession>
<organism evidence="2 3">
    <name type="scientific">Desulfoluna limicola</name>
    <dbReference type="NCBI Taxonomy" id="2810562"/>
    <lineage>
        <taxon>Bacteria</taxon>
        <taxon>Pseudomonadati</taxon>
        <taxon>Thermodesulfobacteriota</taxon>
        <taxon>Desulfobacteria</taxon>
        <taxon>Desulfobacterales</taxon>
        <taxon>Desulfolunaceae</taxon>
        <taxon>Desulfoluna</taxon>
    </lineage>
</organism>
<dbReference type="Proteomes" id="UP001320148">
    <property type="component" value="Chromosome"/>
</dbReference>
<sequence>MNERDVPVYNESRALLYPVPDALHLVYGTTGETANPWNRSKGGALHPKENRPALSARLKEAPGITYGKRKLYRGLMDLIEGHTPAAAFVYTTGTAERLGDEVDAVCSKVEKEKGIPVIPLHTQGHGGVRKEGGRVACEALFRLMGTGSTEGISPVSINILDGSHKKEIAKGLKTHCCAMGVEVVSVLPGDSPVDHIRHCHGATANVVLGEGAMLQLAVMMKIEYGIPFIHLSGDGPEMADEALCEVTRYFTTRLKQ</sequence>
<dbReference type="RefSeq" id="WP_236891997.1">
    <property type="nucleotide sequence ID" value="NZ_AP024488.1"/>
</dbReference>
<dbReference type="PANTHER" id="PTHR42956:SF1">
    <property type="entry name" value="NITROGENASE IRON-MOLYBDENUM COFACTOR BIOSYNTHESIS PROTEIN NIFE"/>
    <property type="match status" value="1"/>
</dbReference>
<evidence type="ECO:0000313" key="3">
    <source>
        <dbReference type="Proteomes" id="UP001320148"/>
    </source>
</evidence>
<protein>
    <recommendedName>
        <fullName evidence="1">Nitrogenase/oxidoreductase component 1 domain-containing protein</fullName>
    </recommendedName>
</protein>